<name>A0A831WAA2_9GAMM</name>
<protein>
    <recommendedName>
        <fullName evidence="6">NarX-like N-terminal domain-containing protein</fullName>
    </recommendedName>
</protein>
<feature type="domain" description="NarX-like N-terminal" evidence="6">
    <location>
        <begin position="149"/>
        <end position="207"/>
    </location>
</feature>
<keyword evidence="4" id="KW-0472">Membrane</keyword>
<keyword evidence="2" id="KW-0812">Transmembrane</keyword>
<evidence type="ECO:0000313" key="7">
    <source>
        <dbReference type="EMBL" id="HEC06287.1"/>
    </source>
</evidence>
<dbReference type="AlphaFoldDB" id="A0A831WAA2"/>
<sequence>MTQNSFNNKTAPRAVITTLLLSAWISPLWAAPVDDAINKAGKQRMITQRLLKDYAMIGMNLDLGNPGKDLEDMVKEFDTILADLEAYSNKQNINTGLAEIKSLWGPLKKVLQDTPDRAKAAQLQKDLDDLLAACHKNTQLLSEHSGNQRGEIVDLAGRQRMLSQRMAALYMLKAWKIEGVDYSGKLSQSISEFASAHQQLVESSLTTTEIQQLLTRVKKAFAWFEMMGHSKSGRVIPSLINKSANNILADMDKVTSMYASASK</sequence>
<dbReference type="GO" id="GO:0016020">
    <property type="term" value="C:membrane"/>
    <property type="evidence" value="ECO:0007669"/>
    <property type="project" value="UniProtKB-SubCell"/>
</dbReference>
<reference evidence="7" key="1">
    <citation type="journal article" date="2020" name="mSystems">
        <title>Genome- and Community-Level Interaction Insights into Carbon Utilization and Element Cycling Functions of Hydrothermarchaeota in Hydrothermal Sediment.</title>
        <authorList>
            <person name="Zhou Z."/>
            <person name="Liu Y."/>
            <person name="Xu W."/>
            <person name="Pan J."/>
            <person name="Luo Z.H."/>
            <person name="Li M."/>
        </authorList>
    </citation>
    <scope>NUCLEOTIDE SEQUENCE [LARGE SCALE GENOMIC DNA]</scope>
    <source>
        <strain evidence="7">HyVt-458</strain>
    </source>
</reference>
<evidence type="ECO:0000256" key="2">
    <source>
        <dbReference type="ARBA" id="ARBA00022692"/>
    </source>
</evidence>
<evidence type="ECO:0000259" key="6">
    <source>
        <dbReference type="Pfam" id="PF13675"/>
    </source>
</evidence>
<accession>A0A831WAA2</accession>
<feature type="signal peptide" evidence="5">
    <location>
        <begin position="1"/>
        <end position="30"/>
    </location>
</feature>
<dbReference type="Proteomes" id="UP000886339">
    <property type="component" value="Unassembled WGS sequence"/>
</dbReference>
<evidence type="ECO:0000256" key="4">
    <source>
        <dbReference type="ARBA" id="ARBA00023136"/>
    </source>
</evidence>
<organism evidence="7">
    <name type="scientific">Thiolapillus brandeum</name>
    <dbReference type="NCBI Taxonomy" id="1076588"/>
    <lineage>
        <taxon>Bacteria</taxon>
        <taxon>Pseudomonadati</taxon>
        <taxon>Pseudomonadota</taxon>
        <taxon>Gammaproteobacteria</taxon>
        <taxon>Chromatiales</taxon>
        <taxon>Sedimenticolaceae</taxon>
        <taxon>Thiolapillus</taxon>
    </lineage>
</organism>
<comment type="subcellular location">
    <subcellularLocation>
        <location evidence="1">Membrane</location>
        <topology evidence="1">Multi-pass membrane protein</topology>
    </subcellularLocation>
</comment>
<keyword evidence="5" id="KW-0732">Signal</keyword>
<gene>
    <name evidence="7" type="ORF">ENJ12_05520</name>
</gene>
<feature type="domain" description="NarX-like N-terminal" evidence="6">
    <location>
        <begin position="36"/>
        <end position="123"/>
    </location>
</feature>
<dbReference type="EMBL" id="DRLF01000196">
    <property type="protein sequence ID" value="HEC06287.1"/>
    <property type="molecule type" value="Genomic_DNA"/>
</dbReference>
<keyword evidence="3" id="KW-1133">Transmembrane helix</keyword>
<evidence type="ECO:0000256" key="5">
    <source>
        <dbReference type="SAM" id="SignalP"/>
    </source>
</evidence>
<evidence type="ECO:0000256" key="1">
    <source>
        <dbReference type="ARBA" id="ARBA00004141"/>
    </source>
</evidence>
<feature type="chain" id="PRO_5032447642" description="NarX-like N-terminal domain-containing protein" evidence="5">
    <location>
        <begin position="31"/>
        <end position="263"/>
    </location>
</feature>
<proteinExistence type="predicted"/>
<dbReference type="InterPro" id="IPR029095">
    <property type="entry name" value="NarX-like_N"/>
</dbReference>
<evidence type="ECO:0000256" key="3">
    <source>
        <dbReference type="ARBA" id="ARBA00022989"/>
    </source>
</evidence>
<dbReference type="Pfam" id="PF13675">
    <property type="entry name" value="PilJ"/>
    <property type="match status" value="2"/>
</dbReference>
<comment type="caution">
    <text evidence="7">The sequence shown here is derived from an EMBL/GenBank/DDBJ whole genome shotgun (WGS) entry which is preliminary data.</text>
</comment>